<accession>A0A1H0Y3T6</accession>
<name>A0A1H0Y3T6_9EURY</name>
<feature type="domain" description="Transcription regulator AsnC/Lrp ligand binding" evidence="1">
    <location>
        <begin position="6"/>
        <end position="76"/>
    </location>
</feature>
<dbReference type="AlphaFoldDB" id="A0A1H0Y3T6"/>
<protein>
    <submittedName>
        <fullName evidence="2">Lrp/AsnC family transcriptional regulator</fullName>
    </submittedName>
    <submittedName>
        <fullName evidence="3">Transcriptional regulator, AsnC family</fullName>
    </submittedName>
</protein>
<reference evidence="4" key="1">
    <citation type="submission" date="2016-10" db="EMBL/GenBank/DDBJ databases">
        <authorList>
            <person name="Varghese N."/>
            <person name="Submissions S."/>
        </authorList>
    </citation>
    <scope>NUCLEOTIDE SEQUENCE [LARGE SCALE GENOMIC DNA]</scope>
    <source>
        <strain evidence="4">CGMCC 1.12397</strain>
    </source>
</reference>
<dbReference type="EMBL" id="QQST01000001">
    <property type="protein sequence ID" value="RDI72259.1"/>
    <property type="molecule type" value="Genomic_DNA"/>
</dbReference>
<sequence>MVHAFIMVKTAAGESERLLDPIRKLSTVTEAHIVAGDYDIIAEVESDEVYEVLKTASSGVQGLEGVTDTKTYISMDD</sequence>
<dbReference type="Gene3D" id="3.30.70.920">
    <property type="match status" value="1"/>
</dbReference>
<reference evidence="3" key="2">
    <citation type="submission" date="2016-10" db="EMBL/GenBank/DDBJ databases">
        <authorList>
            <person name="de Groot N.N."/>
        </authorList>
    </citation>
    <scope>NUCLEOTIDE SEQUENCE [LARGE SCALE GENOMIC DNA]</scope>
    <source>
        <strain evidence="3">CGMCC 1.12397</strain>
    </source>
</reference>
<dbReference type="Proteomes" id="UP000255421">
    <property type="component" value="Unassembled WGS sequence"/>
</dbReference>
<evidence type="ECO:0000313" key="4">
    <source>
        <dbReference type="Proteomes" id="UP000199289"/>
    </source>
</evidence>
<dbReference type="InterPro" id="IPR019887">
    <property type="entry name" value="Tscrpt_reg_AsnC/Lrp_C"/>
</dbReference>
<dbReference type="EMBL" id="FNKQ01000001">
    <property type="protein sequence ID" value="SDQ09763.1"/>
    <property type="molecule type" value="Genomic_DNA"/>
</dbReference>
<dbReference type="Proteomes" id="UP000199289">
    <property type="component" value="Unassembled WGS sequence"/>
</dbReference>
<dbReference type="SUPFAM" id="SSF54909">
    <property type="entry name" value="Dimeric alpha+beta barrel"/>
    <property type="match status" value="1"/>
</dbReference>
<reference evidence="2 5" key="3">
    <citation type="submission" date="2018-07" db="EMBL/GenBank/DDBJ databases">
        <title>Genome sequence of extremly halophilic archaeon Halopelagius longus strain BC12-B1.</title>
        <authorList>
            <person name="Zhang X."/>
        </authorList>
    </citation>
    <scope>NUCLEOTIDE SEQUENCE [LARGE SCALE GENOMIC DNA]</scope>
    <source>
        <strain evidence="2 5">BC12-B1</strain>
    </source>
</reference>
<dbReference type="InterPro" id="IPR011008">
    <property type="entry name" value="Dimeric_a/b-barrel"/>
</dbReference>
<organism evidence="3 4">
    <name type="scientific">Halopelagius longus</name>
    <dbReference type="NCBI Taxonomy" id="1236180"/>
    <lineage>
        <taxon>Archaea</taxon>
        <taxon>Methanobacteriati</taxon>
        <taxon>Methanobacteriota</taxon>
        <taxon>Stenosarchaea group</taxon>
        <taxon>Halobacteria</taxon>
        <taxon>Halobacteriales</taxon>
        <taxon>Haloferacaceae</taxon>
    </lineage>
</organism>
<evidence type="ECO:0000259" key="1">
    <source>
        <dbReference type="Pfam" id="PF01037"/>
    </source>
</evidence>
<proteinExistence type="predicted"/>
<evidence type="ECO:0000313" key="3">
    <source>
        <dbReference type="EMBL" id="SDQ09763.1"/>
    </source>
</evidence>
<dbReference type="Pfam" id="PF01037">
    <property type="entry name" value="AsnC_trans_reg"/>
    <property type="match status" value="1"/>
</dbReference>
<dbReference type="OrthoDB" id="8136at2157"/>
<keyword evidence="5" id="KW-1185">Reference proteome</keyword>
<evidence type="ECO:0000313" key="2">
    <source>
        <dbReference type="EMBL" id="RDI72259.1"/>
    </source>
</evidence>
<gene>
    <name evidence="2" type="ORF">DWB78_11355</name>
    <name evidence="3" type="ORF">SAMN05216278_0382</name>
</gene>
<dbReference type="RefSeq" id="WP_092532079.1">
    <property type="nucleotide sequence ID" value="NZ_FNKQ01000001.1"/>
</dbReference>
<evidence type="ECO:0000313" key="5">
    <source>
        <dbReference type="Proteomes" id="UP000255421"/>
    </source>
</evidence>